<dbReference type="Gene3D" id="1.20.1260.20">
    <property type="entry name" value="PPE superfamily"/>
    <property type="match status" value="1"/>
</dbReference>
<protein>
    <recommendedName>
        <fullName evidence="4">PPE family protein</fullName>
    </recommendedName>
</protein>
<name>A0A370I2T3_9NOCA</name>
<evidence type="ECO:0000313" key="3">
    <source>
        <dbReference type="Proteomes" id="UP000254869"/>
    </source>
</evidence>
<dbReference type="InterPro" id="IPR038332">
    <property type="entry name" value="PPE_sf"/>
</dbReference>
<gene>
    <name evidence="2" type="ORF">DFR76_107426</name>
</gene>
<keyword evidence="3" id="KW-1185">Reference proteome</keyword>
<feature type="compositionally biased region" description="Low complexity" evidence="1">
    <location>
        <begin position="374"/>
        <end position="393"/>
    </location>
</feature>
<evidence type="ECO:0000256" key="1">
    <source>
        <dbReference type="SAM" id="MobiDB-lite"/>
    </source>
</evidence>
<sequence>MSSYEDYQRRIIAAQDQWNKERERIYGETRTFDSAFQGDFDKPAINYCEVYEGYKLDEMRKIVSEMRPDEVRDASEIWRQIGKDLEEASKTFNTAFAKTVSGDGQHAGWTGQSGPAAVTAVNNYTTQSQNLVAAAQVVGAKLAEAHTGLEQTQALFPGITQRPNVLDKTLPKDGVMKSGDYDEEEETEEARRILRTVYGRVVVQTDQGVPVLPTPQPITDSGPIAPVPNQPWPGGSTPGGTNTGNTGNTTSGGETPSGETKPEDSKDQGGETKPDDNSAEDPGTQAASTSPSSLADSGTTGGTSGVNSTSSGTATTPAGLGGASSTGGITTPGIGRGGSSGGGGLGRGGSGGGTGGQGTAGNAPGRSIPGGGLAPTAAAAARLAGASGQAGTAGLPGMGMPGAGAKKEEDREKSGVPDYLVTQEHGEELIGPDTKAIPPVIGGDYDRD</sequence>
<feature type="compositionally biased region" description="Low complexity" evidence="1">
    <location>
        <begin position="243"/>
        <end position="259"/>
    </location>
</feature>
<feature type="compositionally biased region" description="Polar residues" evidence="1">
    <location>
        <begin position="285"/>
        <end position="296"/>
    </location>
</feature>
<dbReference type="EMBL" id="QQBC01000007">
    <property type="protein sequence ID" value="RDI65048.1"/>
    <property type="molecule type" value="Genomic_DNA"/>
</dbReference>
<feature type="compositionally biased region" description="Low complexity" evidence="1">
    <location>
        <begin position="305"/>
        <end position="318"/>
    </location>
</feature>
<evidence type="ECO:0008006" key="4">
    <source>
        <dbReference type="Google" id="ProtNLM"/>
    </source>
</evidence>
<reference evidence="2 3" key="1">
    <citation type="submission" date="2018-07" db="EMBL/GenBank/DDBJ databases">
        <title>Genomic Encyclopedia of Type Strains, Phase IV (KMG-IV): sequencing the most valuable type-strain genomes for metagenomic binning, comparative biology and taxonomic classification.</title>
        <authorList>
            <person name="Goeker M."/>
        </authorList>
    </citation>
    <scope>NUCLEOTIDE SEQUENCE [LARGE SCALE GENOMIC DNA]</scope>
    <source>
        <strain evidence="2 3">DSM 44290</strain>
    </source>
</reference>
<organism evidence="2 3">
    <name type="scientific">Nocardia pseudobrasiliensis</name>
    <dbReference type="NCBI Taxonomy" id="45979"/>
    <lineage>
        <taxon>Bacteria</taxon>
        <taxon>Bacillati</taxon>
        <taxon>Actinomycetota</taxon>
        <taxon>Actinomycetes</taxon>
        <taxon>Mycobacteriales</taxon>
        <taxon>Nocardiaceae</taxon>
        <taxon>Nocardia</taxon>
    </lineage>
</organism>
<feature type="region of interest" description="Disordered" evidence="1">
    <location>
        <begin position="208"/>
        <end position="448"/>
    </location>
</feature>
<comment type="caution">
    <text evidence="2">The sequence shown here is derived from an EMBL/GenBank/DDBJ whole genome shotgun (WGS) entry which is preliminary data.</text>
</comment>
<dbReference type="STRING" id="1210086.GCA_001613105_03250"/>
<feature type="compositionally biased region" description="Basic and acidic residues" evidence="1">
    <location>
        <begin position="260"/>
        <end position="276"/>
    </location>
</feature>
<feature type="compositionally biased region" description="Gly residues" evidence="1">
    <location>
        <begin position="334"/>
        <end position="359"/>
    </location>
</feature>
<dbReference type="AlphaFoldDB" id="A0A370I2T3"/>
<dbReference type="RefSeq" id="WP_067998408.1">
    <property type="nucleotide sequence ID" value="NZ_QQBC01000007.1"/>
</dbReference>
<accession>A0A370I2T3</accession>
<evidence type="ECO:0000313" key="2">
    <source>
        <dbReference type="EMBL" id="RDI65048.1"/>
    </source>
</evidence>
<dbReference type="Proteomes" id="UP000254869">
    <property type="component" value="Unassembled WGS sequence"/>
</dbReference>
<feature type="compositionally biased region" description="Basic and acidic residues" evidence="1">
    <location>
        <begin position="405"/>
        <end position="415"/>
    </location>
</feature>
<proteinExistence type="predicted"/>